<dbReference type="STRING" id="6573.A0A210PUB7"/>
<dbReference type="GO" id="GO:0017119">
    <property type="term" value="C:Golgi transport complex"/>
    <property type="evidence" value="ECO:0007669"/>
    <property type="project" value="InterPro"/>
</dbReference>
<evidence type="ECO:0000256" key="1">
    <source>
        <dbReference type="ARBA" id="ARBA00004395"/>
    </source>
</evidence>
<dbReference type="OrthoDB" id="1661054at2759"/>
<comment type="similarity">
    <text evidence="2">Belongs to the COG8 family.</text>
</comment>
<keyword evidence="6" id="KW-0333">Golgi apparatus</keyword>
<accession>A0A210PUB7</accession>
<comment type="caution">
    <text evidence="11">The sequence shown here is derived from an EMBL/GenBank/DDBJ whole genome shotgun (WGS) entry which is preliminary data.</text>
</comment>
<dbReference type="PANTHER" id="PTHR21311">
    <property type="entry name" value="CONSERVED OLIGOMERIC GOLGI COMPLEX COMPONENT 8"/>
    <property type="match status" value="1"/>
</dbReference>
<evidence type="ECO:0000256" key="7">
    <source>
        <dbReference type="ARBA" id="ARBA00023136"/>
    </source>
</evidence>
<evidence type="ECO:0000313" key="12">
    <source>
        <dbReference type="Proteomes" id="UP000242188"/>
    </source>
</evidence>
<keyword evidence="7 10" id="KW-0472">Membrane</keyword>
<name>A0A210PUB7_MIZYE</name>
<keyword evidence="10" id="KW-0812">Transmembrane</keyword>
<feature type="compositionally biased region" description="Basic and acidic residues" evidence="9">
    <location>
        <begin position="587"/>
        <end position="597"/>
    </location>
</feature>
<reference evidence="11 12" key="1">
    <citation type="journal article" date="2017" name="Nat. Ecol. Evol.">
        <title>Scallop genome provides insights into evolution of bilaterian karyotype and development.</title>
        <authorList>
            <person name="Wang S."/>
            <person name="Zhang J."/>
            <person name="Jiao W."/>
            <person name="Li J."/>
            <person name="Xun X."/>
            <person name="Sun Y."/>
            <person name="Guo X."/>
            <person name="Huan P."/>
            <person name="Dong B."/>
            <person name="Zhang L."/>
            <person name="Hu X."/>
            <person name="Sun X."/>
            <person name="Wang J."/>
            <person name="Zhao C."/>
            <person name="Wang Y."/>
            <person name="Wang D."/>
            <person name="Huang X."/>
            <person name="Wang R."/>
            <person name="Lv J."/>
            <person name="Li Y."/>
            <person name="Zhang Z."/>
            <person name="Liu B."/>
            <person name="Lu W."/>
            <person name="Hui Y."/>
            <person name="Liang J."/>
            <person name="Zhou Z."/>
            <person name="Hou R."/>
            <person name="Li X."/>
            <person name="Liu Y."/>
            <person name="Li H."/>
            <person name="Ning X."/>
            <person name="Lin Y."/>
            <person name="Zhao L."/>
            <person name="Xing Q."/>
            <person name="Dou J."/>
            <person name="Li Y."/>
            <person name="Mao J."/>
            <person name="Guo H."/>
            <person name="Dou H."/>
            <person name="Li T."/>
            <person name="Mu C."/>
            <person name="Jiang W."/>
            <person name="Fu Q."/>
            <person name="Fu X."/>
            <person name="Miao Y."/>
            <person name="Liu J."/>
            <person name="Yu Q."/>
            <person name="Li R."/>
            <person name="Liao H."/>
            <person name="Li X."/>
            <person name="Kong Y."/>
            <person name="Jiang Z."/>
            <person name="Chourrout D."/>
            <person name="Li R."/>
            <person name="Bao Z."/>
        </authorList>
    </citation>
    <scope>NUCLEOTIDE SEQUENCE [LARGE SCALE GENOMIC DNA]</scope>
    <source>
        <strain evidence="11 12">PY_sf001</strain>
    </source>
</reference>
<dbReference type="SUPFAM" id="SSF74788">
    <property type="entry name" value="Cullin repeat-like"/>
    <property type="match status" value="1"/>
</dbReference>
<sequence length="708" mass="77869">MANIDVEDENILTSMFKDSFPESWNDNPEFVQYLSELSSYGVDKLAQEPDRLSETKSQILQETQHLAFQHYKTFIQTAECSREIFEDFQIIEKHVGAMLQKLPDFSQECEKVMKQAEEINASRRMNTLTLQRHTQLLEILEMPQLMDTCVRNSYYEEALELAAHVKRLEKKHANIPVIANIVSEVKNSAQLMLNQLIQQLRTNVQLPACLRVIGYLRRMDVFTEAELRIKFLQARDSWFQGILDAIPKEDRNLVTGDTGDLVNGDTGDLVNGDTGDLVTGDSGDLVTGDSGDLVTGDSGDLVTGDTGDLVTGDTGDLVTGDSGDLVNGDTGDLVTGGTVYVLVRFYSLFTVLPIYTFCIIFFFCRFEGNMQSYNLLAVTSTVGSLSYSTGTQSGQMFPPAILLDFYPLAAYCNDVLSAFNELRLCAPISLACDIAEVLQDALLQISRITLAYYRAEEATFDPREKDHFCQFCQIYATDLLPYLNKCLQQLFPPATLAQILGVTLTDLNKMGSLGLVDILAVLDPISHLLPQKEDINSVQLDIGNGATTQTDVGSVTKSNQLDSISLTNIDQSEPVGISKSDQSDSSTKPHDQAKLEVDTTQNLTDEAKPVLEVTKDPVDQSDSVLLGEIKDLSLEETKPKITFTTGEGESDDNEDVSLTAPTDSQDSSTVTAPTDSQDSSTVTAPTHSQDSSTGSVSNTQDHLDKKDD</sequence>
<keyword evidence="10" id="KW-1133">Transmembrane helix</keyword>
<organism evidence="11 12">
    <name type="scientific">Mizuhopecten yessoensis</name>
    <name type="common">Japanese scallop</name>
    <name type="synonym">Patinopecten yessoensis</name>
    <dbReference type="NCBI Taxonomy" id="6573"/>
    <lineage>
        <taxon>Eukaryota</taxon>
        <taxon>Metazoa</taxon>
        <taxon>Spiralia</taxon>
        <taxon>Lophotrochozoa</taxon>
        <taxon>Mollusca</taxon>
        <taxon>Bivalvia</taxon>
        <taxon>Autobranchia</taxon>
        <taxon>Pteriomorphia</taxon>
        <taxon>Pectinida</taxon>
        <taxon>Pectinoidea</taxon>
        <taxon>Pectinidae</taxon>
        <taxon>Mizuhopecten</taxon>
    </lineage>
</organism>
<keyword evidence="4" id="KW-0813">Transport</keyword>
<feature type="region of interest" description="Disordered" evidence="9">
    <location>
        <begin position="640"/>
        <end position="708"/>
    </location>
</feature>
<dbReference type="GO" id="GO:0015031">
    <property type="term" value="P:protein transport"/>
    <property type="evidence" value="ECO:0007669"/>
    <property type="project" value="UniProtKB-KW"/>
</dbReference>
<dbReference type="EMBL" id="NEDP02005490">
    <property type="protein sequence ID" value="OWF40044.1"/>
    <property type="molecule type" value="Genomic_DNA"/>
</dbReference>
<protein>
    <recommendedName>
        <fullName evidence="3">Conserved oligomeric Golgi complex subunit 8</fullName>
    </recommendedName>
    <alternativeName>
        <fullName evidence="8">Component of oligomeric Golgi complex 8</fullName>
    </alternativeName>
</protein>
<keyword evidence="5" id="KW-0653">Protein transport</keyword>
<evidence type="ECO:0000313" key="11">
    <source>
        <dbReference type="EMBL" id="OWF40044.1"/>
    </source>
</evidence>
<evidence type="ECO:0000256" key="10">
    <source>
        <dbReference type="SAM" id="Phobius"/>
    </source>
</evidence>
<feature type="transmembrane region" description="Helical" evidence="10">
    <location>
        <begin position="345"/>
        <end position="364"/>
    </location>
</feature>
<evidence type="ECO:0000256" key="3">
    <source>
        <dbReference type="ARBA" id="ARBA00020983"/>
    </source>
</evidence>
<dbReference type="GO" id="GO:0000139">
    <property type="term" value="C:Golgi membrane"/>
    <property type="evidence" value="ECO:0007669"/>
    <property type="project" value="UniProtKB-SubCell"/>
</dbReference>
<evidence type="ECO:0000256" key="8">
    <source>
        <dbReference type="ARBA" id="ARBA00031347"/>
    </source>
</evidence>
<dbReference type="PANTHER" id="PTHR21311:SF0">
    <property type="entry name" value="CONSERVED OLIGOMERIC GOLGI COMPLEX SUBUNIT 8"/>
    <property type="match status" value="1"/>
</dbReference>
<dbReference type="InterPro" id="IPR016159">
    <property type="entry name" value="Cullin_repeat-like_dom_sf"/>
</dbReference>
<evidence type="ECO:0000256" key="5">
    <source>
        <dbReference type="ARBA" id="ARBA00022927"/>
    </source>
</evidence>
<evidence type="ECO:0000256" key="2">
    <source>
        <dbReference type="ARBA" id="ARBA00006419"/>
    </source>
</evidence>
<feature type="compositionally biased region" description="Polar residues" evidence="9">
    <location>
        <begin position="659"/>
        <end position="700"/>
    </location>
</feature>
<proteinExistence type="inferred from homology"/>
<gene>
    <name evidence="11" type="ORF">KP79_PYT22111</name>
</gene>
<dbReference type="InterPro" id="IPR007255">
    <property type="entry name" value="COG8"/>
</dbReference>
<dbReference type="AlphaFoldDB" id="A0A210PUB7"/>
<keyword evidence="12" id="KW-1185">Reference proteome</keyword>
<comment type="subcellular location">
    <subcellularLocation>
        <location evidence="1">Golgi apparatus membrane</location>
        <topology evidence="1">Peripheral membrane protein</topology>
    </subcellularLocation>
</comment>
<evidence type="ECO:0000256" key="4">
    <source>
        <dbReference type="ARBA" id="ARBA00022448"/>
    </source>
</evidence>
<evidence type="ECO:0000256" key="9">
    <source>
        <dbReference type="SAM" id="MobiDB-lite"/>
    </source>
</evidence>
<evidence type="ECO:0000256" key="6">
    <source>
        <dbReference type="ARBA" id="ARBA00023034"/>
    </source>
</evidence>
<feature type="region of interest" description="Disordered" evidence="9">
    <location>
        <begin position="570"/>
        <end position="608"/>
    </location>
</feature>
<dbReference type="Pfam" id="PF04124">
    <property type="entry name" value="Dor1"/>
    <property type="match status" value="1"/>
</dbReference>
<dbReference type="GO" id="GO:0006891">
    <property type="term" value="P:intra-Golgi vesicle-mediated transport"/>
    <property type="evidence" value="ECO:0007669"/>
    <property type="project" value="TreeGrafter"/>
</dbReference>
<dbReference type="Proteomes" id="UP000242188">
    <property type="component" value="Unassembled WGS sequence"/>
</dbReference>